<dbReference type="RefSeq" id="WP_105997446.1">
    <property type="nucleotide sequence ID" value="NZ_CM009578.1"/>
</dbReference>
<dbReference type="Gene3D" id="3.30.200.20">
    <property type="entry name" value="Phosphorylase Kinase, domain 1"/>
    <property type="match status" value="1"/>
</dbReference>
<dbReference type="GO" id="GO:0016740">
    <property type="term" value="F:transferase activity"/>
    <property type="evidence" value="ECO:0007669"/>
    <property type="project" value="UniProtKB-KW"/>
</dbReference>
<evidence type="ECO:0000313" key="2">
    <source>
        <dbReference type="EMBL" id="PQM29489.1"/>
    </source>
</evidence>
<sequence>MSGAGTGPEGVRPVEARDQLDRDSLQRWLDAAVPGAGPVHGLYAFNGGNSNPTFLLVTAAGELVLRRKPIGNLLPSAHAVDREFRVMAALRQTDVPVPRVHALCEDDAVLGAAFYVMDRVPGRVIWDLSLPGFEPGERAALYTDQIDTIARLHAVDPNAIGLADYGRSGNYNERQISRWVRQYRASAGQTIDSMEALIDALSAAIPASNAAVIVHGDLRLDNMVIAERTPAVAALLDWELSTIGNPDADFAYYLMHWDLPAGERSSLGGHNLAALGIPSCDEALQRYTGTSGRAIPDIAWYIAYNMFRLAAIRAGMAARVRAGTASNERMASAAASIPKLARRALDLLGG</sequence>
<organism evidence="2 3">
    <name type="scientific">Sphingopyxis lindanitolerans</name>
    <dbReference type="NCBI Taxonomy" id="2054227"/>
    <lineage>
        <taxon>Bacteria</taxon>
        <taxon>Pseudomonadati</taxon>
        <taxon>Pseudomonadota</taxon>
        <taxon>Alphaproteobacteria</taxon>
        <taxon>Sphingomonadales</taxon>
        <taxon>Sphingomonadaceae</taxon>
        <taxon>Sphingopyxis</taxon>
    </lineage>
</organism>
<name>A0A2S8BB79_9SPHN</name>
<comment type="caution">
    <text evidence="2">The sequence shown here is derived from an EMBL/GenBank/DDBJ whole genome shotgun (WGS) entry which is preliminary data.</text>
</comment>
<dbReference type="InterPro" id="IPR011009">
    <property type="entry name" value="Kinase-like_dom_sf"/>
</dbReference>
<dbReference type="Proteomes" id="UP000238954">
    <property type="component" value="Chromosome"/>
</dbReference>
<dbReference type="EMBL" id="PHFW01000001">
    <property type="protein sequence ID" value="PQM29489.1"/>
    <property type="molecule type" value="Genomic_DNA"/>
</dbReference>
<gene>
    <name evidence="2" type="ORF">CVO77_00755</name>
</gene>
<evidence type="ECO:0000259" key="1">
    <source>
        <dbReference type="Pfam" id="PF01636"/>
    </source>
</evidence>
<keyword evidence="2" id="KW-0808">Transferase</keyword>
<dbReference type="OrthoDB" id="3806873at2"/>
<accession>A0A2S8BB79</accession>
<dbReference type="PANTHER" id="PTHR47829:SF1">
    <property type="entry name" value="HAD FAMILY PHOSPHATASE"/>
    <property type="match status" value="1"/>
</dbReference>
<dbReference type="InterPro" id="IPR041726">
    <property type="entry name" value="ACAD10_11_N"/>
</dbReference>
<keyword evidence="3" id="KW-1185">Reference proteome</keyword>
<feature type="domain" description="Aminoglycoside phosphotransferase" evidence="1">
    <location>
        <begin position="44"/>
        <end position="264"/>
    </location>
</feature>
<dbReference type="SUPFAM" id="SSF56112">
    <property type="entry name" value="Protein kinase-like (PK-like)"/>
    <property type="match status" value="1"/>
</dbReference>
<dbReference type="Gene3D" id="3.90.1200.10">
    <property type="match status" value="1"/>
</dbReference>
<dbReference type="InterPro" id="IPR002575">
    <property type="entry name" value="Aminoglycoside_PTrfase"/>
</dbReference>
<dbReference type="CDD" id="cd05154">
    <property type="entry name" value="ACAD10_11_N-like"/>
    <property type="match status" value="1"/>
</dbReference>
<dbReference type="AlphaFoldDB" id="A0A2S8BB79"/>
<reference evidence="3" key="1">
    <citation type="submission" date="2017-11" db="EMBL/GenBank/DDBJ databases">
        <title>The complete genome sequence of Sphingopyxis pomeranensis sp. nov. strain WS5A3p.</title>
        <authorList>
            <person name="Kaminski M.A."/>
        </authorList>
    </citation>
    <scope>NUCLEOTIDE SEQUENCE [LARGE SCALE GENOMIC DNA]</scope>
    <source>
        <strain evidence="3">WS5A3p</strain>
    </source>
</reference>
<protein>
    <submittedName>
        <fullName evidence="2">Phosphotransferase family protein</fullName>
    </submittedName>
</protein>
<dbReference type="Pfam" id="PF01636">
    <property type="entry name" value="APH"/>
    <property type="match status" value="1"/>
</dbReference>
<dbReference type="InterPro" id="IPR052898">
    <property type="entry name" value="ACAD10-like"/>
</dbReference>
<proteinExistence type="predicted"/>
<dbReference type="PANTHER" id="PTHR47829">
    <property type="entry name" value="HYDROLASE, PUTATIVE (AFU_ORTHOLOGUE AFUA_1G12880)-RELATED"/>
    <property type="match status" value="1"/>
</dbReference>
<evidence type="ECO:0000313" key="3">
    <source>
        <dbReference type="Proteomes" id="UP000238954"/>
    </source>
</evidence>